<dbReference type="EMBL" id="CAUWAG010000018">
    <property type="protein sequence ID" value="CAJ2511378.1"/>
    <property type="molecule type" value="Genomic_DNA"/>
</dbReference>
<comment type="catalytic activity">
    <reaction evidence="9">
        <text>feruloyl-polysaccharide + H2O = ferulate + polysaccharide.</text>
        <dbReference type="EC" id="3.1.1.73"/>
    </reaction>
</comment>
<evidence type="ECO:0000313" key="13">
    <source>
        <dbReference type="Proteomes" id="UP001295740"/>
    </source>
</evidence>
<evidence type="ECO:0000256" key="3">
    <source>
        <dbReference type="ARBA" id="ARBA00022525"/>
    </source>
</evidence>
<evidence type="ECO:0000256" key="7">
    <source>
        <dbReference type="ARBA" id="ARBA00023277"/>
    </source>
</evidence>
<keyword evidence="8" id="KW-0624">Polysaccharide degradation</keyword>
<keyword evidence="5 11" id="KW-0732">Signal</keyword>
<dbReference type="SUPFAM" id="SSF53474">
    <property type="entry name" value="alpha/beta-Hydrolases"/>
    <property type="match status" value="1"/>
</dbReference>
<proteinExistence type="predicted"/>
<dbReference type="GO" id="GO:0005576">
    <property type="term" value="C:extracellular region"/>
    <property type="evidence" value="ECO:0007669"/>
    <property type="project" value="UniProtKB-SubCell"/>
</dbReference>
<keyword evidence="3" id="KW-0964">Secreted</keyword>
<feature type="region of interest" description="Disordered" evidence="10">
    <location>
        <begin position="29"/>
        <end position="58"/>
    </location>
</feature>
<feature type="chain" id="PRO_5042489728" description="feruloyl esterase" evidence="11">
    <location>
        <begin position="19"/>
        <end position="454"/>
    </location>
</feature>
<dbReference type="Gene3D" id="3.40.50.1820">
    <property type="entry name" value="alpha/beta hydrolase"/>
    <property type="match status" value="1"/>
</dbReference>
<dbReference type="InterPro" id="IPR029058">
    <property type="entry name" value="AB_hydrolase_fold"/>
</dbReference>
<evidence type="ECO:0000256" key="5">
    <source>
        <dbReference type="ARBA" id="ARBA00022729"/>
    </source>
</evidence>
<keyword evidence="7" id="KW-0119">Carbohydrate metabolism</keyword>
<evidence type="ECO:0000256" key="2">
    <source>
        <dbReference type="ARBA" id="ARBA00013091"/>
    </source>
</evidence>
<evidence type="ECO:0000256" key="4">
    <source>
        <dbReference type="ARBA" id="ARBA00022651"/>
    </source>
</evidence>
<comment type="caution">
    <text evidence="12">The sequence shown here is derived from an EMBL/GenBank/DDBJ whole genome shotgun (WGS) entry which is preliminary data.</text>
</comment>
<evidence type="ECO:0000256" key="8">
    <source>
        <dbReference type="ARBA" id="ARBA00023326"/>
    </source>
</evidence>
<keyword evidence="13" id="KW-1185">Reference proteome</keyword>
<dbReference type="PANTHER" id="PTHR38050">
    <property type="match status" value="1"/>
</dbReference>
<keyword evidence="4" id="KW-0858">Xylan degradation</keyword>
<sequence>MPTSLFLSALLLSSWSHAAFTSASRSASTYTSGSASRSPPQLPSLHRRASFPGCNKSPPTALATRTNATLSSSGRTYMYHLPATYNASSPTPLILSFHGSTRTPDWQADLDLLTDEFFNPDWIVAYPASQTYGGAANRFWQGAPGVPADVDDVGYVLEVLQALDESLCVDPERVYATGKSQGGMMVNNLACSPEASARIAGFAPVSGSYYVDLEDGKHRHRKHRYHRKEKRDGGKEEDEDEDEGNGEKEEDDKKCDPGTVPLPCSPSRTTIPLLAFHGGNDTTIAYDGGERGGKCLPAVQHWVAEWVARDNLPAARSEMSRVGSAGDGGAMRYVYGTGTEQGLVSFVYDGDRVNHDWPATVNNSDSVAHGSGPAGFNASSMIMDFFGGLVLAGDDGDGDGNSSVQTGSDNVGATPTATSTGTSTASAGAAHLGGSGVVEKSVLGFVGALLALVV</sequence>
<evidence type="ECO:0000256" key="11">
    <source>
        <dbReference type="SAM" id="SignalP"/>
    </source>
</evidence>
<feature type="compositionally biased region" description="Acidic residues" evidence="10">
    <location>
        <begin position="235"/>
        <end position="244"/>
    </location>
</feature>
<dbReference type="GO" id="GO:0045493">
    <property type="term" value="P:xylan catabolic process"/>
    <property type="evidence" value="ECO:0007669"/>
    <property type="project" value="UniProtKB-KW"/>
</dbReference>
<reference evidence="12" key="1">
    <citation type="submission" date="2023-10" db="EMBL/GenBank/DDBJ databases">
        <authorList>
            <person name="Hackl T."/>
        </authorList>
    </citation>
    <scope>NUCLEOTIDE SEQUENCE</scope>
</reference>
<protein>
    <recommendedName>
        <fullName evidence="2">feruloyl esterase</fullName>
        <ecNumber evidence="2">3.1.1.73</ecNumber>
    </recommendedName>
</protein>
<evidence type="ECO:0000256" key="1">
    <source>
        <dbReference type="ARBA" id="ARBA00004613"/>
    </source>
</evidence>
<evidence type="ECO:0000256" key="10">
    <source>
        <dbReference type="SAM" id="MobiDB-lite"/>
    </source>
</evidence>
<evidence type="ECO:0000313" key="12">
    <source>
        <dbReference type="EMBL" id="CAJ2511378.1"/>
    </source>
</evidence>
<comment type="subcellular location">
    <subcellularLocation>
        <location evidence="1">Secreted</location>
    </subcellularLocation>
</comment>
<dbReference type="GO" id="GO:0030600">
    <property type="term" value="F:feruloyl esterase activity"/>
    <property type="evidence" value="ECO:0007669"/>
    <property type="project" value="UniProtKB-EC"/>
</dbReference>
<feature type="compositionally biased region" description="Basic residues" evidence="10">
    <location>
        <begin position="220"/>
        <end position="229"/>
    </location>
</feature>
<gene>
    <name evidence="12" type="ORF">KHLLAP_LOCUS11846</name>
</gene>
<dbReference type="AlphaFoldDB" id="A0AAI8VUM1"/>
<dbReference type="PANTHER" id="PTHR38050:SF2">
    <property type="entry name" value="FERULOYL ESTERASE C-RELATED"/>
    <property type="match status" value="1"/>
</dbReference>
<dbReference type="EC" id="3.1.1.73" evidence="2"/>
<dbReference type="Proteomes" id="UP001295740">
    <property type="component" value="Unassembled WGS sequence"/>
</dbReference>
<evidence type="ECO:0000256" key="6">
    <source>
        <dbReference type="ARBA" id="ARBA00022801"/>
    </source>
</evidence>
<keyword evidence="6" id="KW-0378">Hydrolase</keyword>
<organism evidence="12 13">
    <name type="scientific">Anthostomella pinea</name>
    <dbReference type="NCBI Taxonomy" id="933095"/>
    <lineage>
        <taxon>Eukaryota</taxon>
        <taxon>Fungi</taxon>
        <taxon>Dikarya</taxon>
        <taxon>Ascomycota</taxon>
        <taxon>Pezizomycotina</taxon>
        <taxon>Sordariomycetes</taxon>
        <taxon>Xylariomycetidae</taxon>
        <taxon>Xylariales</taxon>
        <taxon>Xylariaceae</taxon>
        <taxon>Anthostomella</taxon>
    </lineage>
</organism>
<feature type="compositionally biased region" description="Low complexity" evidence="10">
    <location>
        <begin position="29"/>
        <end position="38"/>
    </location>
</feature>
<feature type="region of interest" description="Disordered" evidence="10">
    <location>
        <begin position="397"/>
        <end position="429"/>
    </location>
</feature>
<feature type="signal peptide" evidence="11">
    <location>
        <begin position="1"/>
        <end position="18"/>
    </location>
</feature>
<feature type="compositionally biased region" description="Low complexity" evidence="10">
    <location>
        <begin position="412"/>
        <end position="429"/>
    </location>
</feature>
<accession>A0AAI8VUM1</accession>
<name>A0AAI8VUM1_9PEZI</name>
<feature type="compositionally biased region" description="Polar residues" evidence="10">
    <location>
        <begin position="401"/>
        <end position="411"/>
    </location>
</feature>
<evidence type="ECO:0000256" key="9">
    <source>
        <dbReference type="ARBA" id="ARBA00034075"/>
    </source>
</evidence>
<feature type="region of interest" description="Disordered" evidence="10">
    <location>
        <begin position="220"/>
        <end position="267"/>
    </location>
</feature>
<dbReference type="InterPro" id="IPR043595">
    <property type="entry name" value="FaeB/C/D"/>
</dbReference>
<feature type="compositionally biased region" description="Basic and acidic residues" evidence="10">
    <location>
        <begin position="245"/>
        <end position="256"/>
    </location>
</feature>